<evidence type="ECO:0000313" key="2">
    <source>
        <dbReference type="Proteomes" id="UP001497602"/>
    </source>
</evidence>
<organism evidence="1 2">
    <name type="scientific">Tenacibaculum vairaonense</name>
    <dbReference type="NCBI Taxonomy" id="3137860"/>
    <lineage>
        <taxon>Bacteria</taxon>
        <taxon>Pseudomonadati</taxon>
        <taxon>Bacteroidota</taxon>
        <taxon>Flavobacteriia</taxon>
        <taxon>Flavobacteriales</taxon>
        <taxon>Flavobacteriaceae</taxon>
        <taxon>Tenacibaculum</taxon>
    </lineage>
</organism>
<evidence type="ECO:0008006" key="3">
    <source>
        <dbReference type="Google" id="ProtNLM"/>
    </source>
</evidence>
<proteinExistence type="predicted"/>
<comment type="caution">
    <text evidence="1">The sequence shown here is derived from an EMBL/GenBank/DDBJ whole genome shotgun (WGS) entry which is preliminary data.</text>
</comment>
<gene>
    <name evidence="1" type="ORF">T190115A13A_230049</name>
</gene>
<name>A0ABM9PLE6_9FLAO</name>
<reference evidence="1 2" key="1">
    <citation type="submission" date="2024-05" db="EMBL/GenBank/DDBJ databases">
        <authorList>
            <person name="Duchaud E."/>
        </authorList>
    </citation>
    <scope>NUCLEOTIDE SEQUENCE [LARGE SCALE GENOMIC DNA]</scope>
    <source>
        <strain evidence="1">Ena-SAMPLE-TAB-13-05-2024-13:56:06:370-140305</strain>
    </source>
</reference>
<dbReference type="RefSeq" id="WP_348738278.1">
    <property type="nucleotide sequence ID" value="NZ_CAXJRC010000015.1"/>
</dbReference>
<dbReference type="Proteomes" id="UP001497602">
    <property type="component" value="Unassembled WGS sequence"/>
</dbReference>
<protein>
    <recommendedName>
        <fullName evidence="3">Toll/interleukin-1 receptor domain-containing protein</fullName>
    </recommendedName>
</protein>
<sequence length="268" mass="31815">MYTGFNLKCENLLTQPQEKYYLKKGKELFKQYSNNIEEKLDELILENGNIDGEKMQANWFPTVEADIFLSHSHKNEKEAIALSGYLYDKLGLKTFVDSCIWGYSADLLKELDKKFCKRDDGYYDYNKRNFTTSNVHMMLSTALTKMMDKAECLLFFNTPQSISFKQGVKSSTLSPWIYAEIEISKMLRHKKLSEYRSLRKETRYFSKEDVQLNESIQYPVDLNHLTSINQEDIKKWVNNYKNEEYPLDLLYYFIGKDLVFILKKEKWL</sequence>
<dbReference type="EMBL" id="CAXJRC010000015">
    <property type="protein sequence ID" value="CAL2106520.1"/>
    <property type="molecule type" value="Genomic_DNA"/>
</dbReference>
<keyword evidence="2" id="KW-1185">Reference proteome</keyword>
<accession>A0ABM9PLE6</accession>
<evidence type="ECO:0000313" key="1">
    <source>
        <dbReference type="EMBL" id="CAL2106520.1"/>
    </source>
</evidence>